<dbReference type="Gene3D" id="2.130.10.10">
    <property type="entry name" value="YVTN repeat-like/Quinoprotein amine dehydrogenase"/>
    <property type="match status" value="5"/>
</dbReference>
<proteinExistence type="predicted"/>
<organism evidence="1 2">
    <name type="scientific">Candidatus Defluviibacterium haderslevense</name>
    <dbReference type="NCBI Taxonomy" id="2981993"/>
    <lineage>
        <taxon>Bacteria</taxon>
        <taxon>Pseudomonadati</taxon>
        <taxon>Bacteroidota</taxon>
        <taxon>Saprospiria</taxon>
        <taxon>Saprospirales</taxon>
        <taxon>Saprospiraceae</taxon>
        <taxon>Candidatus Defluviibacterium</taxon>
    </lineage>
</organism>
<dbReference type="EMBL" id="JADKFW010000005">
    <property type="protein sequence ID" value="MBK9717742.1"/>
    <property type="molecule type" value="Genomic_DNA"/>
</dbReference>
<name>A0A9D7S9S7_9BACT</name>
<dbReference type="PANTHER" id="PTHR43739:SF5">
    <property type="entry name" value="EXO-ALPHA-SIALIDASE"/>
    <property type="match status" value="1"/>
</dbReference>
<sequence>MKYLHTNISPFLFVMIILLLSSCSKQPEKDIIKGALKSFIFQNTSNTFPDHNFPEDAYNKGFRQSQLLPKINQTFRNVAQWESIGPDNIGGRTLCLAVNQHDTNQIWAGSASGGLWKSNSGGLGKNAWQHIKTGFPVLAVSCIALHPKESSTILIGTGEIYNYVGTDGGKKERTLRGSWGIGILKSVDGGNTWSHALNWSAQENQGVWKIIFDPLNPNIIYAATTQGVFKSINSGSNWQLILDKKMCMDMMVDPYNPLNVYVGVGGFGCDDYGIYKSHDGGISWSKIVLETSVNSYKGRIMLGMYKSNPKRVYALLSDAYDSHYFLRSRNSFDSLFINGIPSISSYQGWYAKGLYIKDSDSSQILAGGVDLFFDESGTGNKFNRMDMQKLNLHVDFHDIVSNPLDPNKIYLATDGGIYRSDHFSHSFYSCNGGYTSSQFYAGTFASQFKNIAIGGLQDNHSAIYTGSKEWRNTHFGDGVANAINHSDTNIMFCSAQNLFLSKSTDFGINWNTALDDRANGPFVVPLKMSATNENLIYTASTQIYKSVDNGNQWVRYLSNINESQILTIEISPINDQHILLSTGPNNNEHVELLESFDGGKTLRNITSNLPNKYITDIAINPKDEHIIYTCLAGFDNAHVYKSINGGLNWQPLGNELPDVPFHSIFINPSNTNQIYVGCDLGLFVSFDEGAKWYSYNTDDYDAVQVYDIVYIPIEHRMGLFTHGHGAFKVDFINTPPTQTNTEIQENKILQMFLFECAYNKTFLMGNDYGRIFNLQGQVSMAYAKEVYDVLLNKPKGIYYFVTTTHQYKIINI</sequence>
<dbReference type="Proteomes" id="UP000808349">
    <property type="component" value="Unassembled WGS sequence"/>
</dbReference>
<gene>
    <name evidence="1" type="ORF">IPO85_09550</name>
</gene>
<dbReference type="InterPro" id="IPR052025">
    <property type="entry name" value="Xyloglucanase_GH74"/>
</dbReference>
<protein>
    <recommendedName>
        <fullName evidence="3">Sortilin N-terminal domain-containing protein</fullName>
    </recommendedName>
</protein>
<dbReference type="PROSITE" id="PS51257">
    <property type="entry name" value="PROKAR_LIPOPROTEIN"/>
    <property type="match status" value="1"/>
</dbReference>
<evidence type="ECO:0008006" key="3">
    <source>
        <dbReference type="Google" id="ProtNLM"/>
    </source>
</evidence>
<reference evidence="1 2" key="1">
    <citation type="submission" date="2020-10" db="EMBL/GenBank/DDBJ databases">
        <title>Connecting structure to function with the recovery of over 1000 high-quality activated sludge metagenome-assembled genomes encoding full-length rRNA genes using long-read sequencing.</title>
        <authorList>
            <person name="Singleton C.M."/>
            <person name="Petriglieri F."/>
            <person name="Kristensen J.M."/>
            <person name="Kirkegaard R.H."/>
            <person name="Michaelsen T.Y."/>
            <person name="Andersen M.H."/>
            <person name="Karst S.M."/>
            <person name="Dueholm M.S."/>
            <person name="Nielsen P.H."/>
            <person name="Albertsen M."/>
        </authorList>
    </citation>
    <scope>NUCLEOTIDE SEQUENCE [LARGE SCALE GENOMIC DNA]</scope>
    <source>
        <strain evidence="1">Ribe_18-Q3-R11-54_BAT3C.373</strain>
    </source>
</reference>
<comment type="caution">
    <text evidence="1">The sequence shown here is derived from an EMBL/GenBank/DDBJ whole genome shotgun (WGS) entry which is preliminary data.</text>
</comment>
<evidence type="ECO:0000313" key="1">
    <source>
        <dbReference type="EMBL" id="MBK9717742.1"/>
    </source>
</evidence>
<dbReference type="SUPFAM" id="SSF110296">
    <property type="entry name" value="Oligoxyloglucan reducing end-specific cellobiohydrolase"/>
    <property type="match status" value="2"/>
</dbReference>
<dbReference type="AlphaFoldDB" id="A0A9D7S9S7"/>
<dbReference type="PANTHER" id="PTHR43739">
    <property type="entry name" value="XYLOGLUCANASE (EUROFUNG)"/>
    <property type="match status" value="1"/>
</dbReference>
<evidence type="ECO:0000313" key="2">
    <source>
        <dbReference type="Proteomes" id="UP000808349"/>
    </source>
</evidence>
<dbReference type="GO" id="GO:0010411">
    <property type="term" value="P:xyloglucan metabolic process"/>
    <property type="evidence" value="ECO:0007669"/>
    <property type="project" value="TreeGrafter"/>
</dbReference>
<accession>A0A9D7S9S7</accession>
<dbReference type="InterPro" id="IPR015943">
    <property type="entry name" value="WD40/YVTN_repeat-like_dom_sf"/>
</dbReference>